<feature type="domain" description="Transposase IS116/IS110/IS902 C-terminal" evidence="2">
    <location>
        <begin position="294"/>
        <end position="375"/>
    </location>
</feature>
<evidence type="ECO:0000313" key="4">
    <source>
        <dbReference type="EMBL" id="ENZ18840.1"/>
    </source>
</evidence>
<sequence length="444" mass="49903">MHYQKVLKMPESIPYLSVGFDVGADFTWMSIMLPNGILIGKPFKIIHSDPQSRELAISKIKEAQEMYSLESRCFLESTGIYHIPLLCFLRDKGFDCAVINPIITKNSTNMNVRKLHNDKFDSKKAAKVGLDASLKASIVPDDAIIDLRNLVRDYYYFKDLQSAIVLKLHAELKVSFPAYLNVFSKVTTQTSLKLLEAYPLAADMLAAPKDELVETIRSTARFGETYALARYDAICTAAKDAAVFGRALPSNALRIRLYIKMYREYQAHLDSILEELHQAVGKLEGTPDYDRISFIQTLHGVGFLSAVVLIAEMGSFDLFSSPKKLYAYFGLDPGVNDSGKFHGDRVHMSKRGSSLARRILHMVAINNLKVDKATKTPVNPVIYDYYTRKCASKKKSVAVGAVMHKICNIIFAMLRDNKPFELITPEEHRERYAAEHPESVNTAA</sequence>
<dbReference type="InterPro" id="IPR047650">
    <property type="entry name" value="Transpos_IS110"/>
</dbReference>
<proteinExistence type="predicted"/>
<dbReference type="GeneID" id="97209200"/>
<evidence type="ECO:0000259" key="1">
    <source>
        <dbReference type="Pfam" id="PF01548"/>
    </source>
</evidence>
<evidence type="ECO:0000259" key="2">
    <source>
        <dbReference type="Pfam" id="PF02371"/>
    </source>
</evidence>
<dbReference type="PANTHER" id="PTHR33055:SF15">
    <property type="entry name" value="TRANSPOSASE-RELATED"/>
    <property type="match status" value="1"/>
</dbReference>
<protein>
    <submittedName>
        <fullName evidence="3">Uncharacterized protein</fullName>
    </submittedName>
</protein>
<dbReference type="EMBL" id="AGYR01000007">
    <property type="protein sequence ID" value="ENZ18840.1"/>
    <property type="molecule type" value="Genomic_DNA"/>
</dbReference>
<accession>A0A0E2H1R7</accession>
<dbReference type="Proteomes" id="UP000013085">
    <property type="component" value="Unassembled WGS sequence"/>
</dbReference>
<dbReference type="Pfam" id="PF02371">
    <property type="entry name" value="Transposase_20"/>
    <property type="match status" value="1"/>
</dbReference>
<gene>
    <name evidence="4" type="ORF">HMPREF1090_01157</name>
    <name evidence="3" type="ORF">HMPREF1090_05673</name>
</gene>
<dbReference type="AlphaFoldDB" id="A0A0E2H1R7"/>
<feature type="domain" description="Transposase IS110-like N-terminal" evidence="1">
    <location>
        <begin position="18"/>
        <end position="177"/>
    </location>
</feature>
<evidence type="ECO:0000313" key="5">
    <source>
        <dbReference type="Proteomes" id="UP000013085"/>
    </source>
</evidence>
<dbReference type="PANTHER" id="PTHR33055">
    <property type="entry name" value="TRANSPOSASE FOR INSERTION SEQUENCE ELEMENT IS1111A"/>
    <property type="match status" value="1"/>
</dbReference>
<dbReference type="NCBIfam" id="NF033542">
    <property type="entry name" value="transpos_IS110"/>
    <property type="match status" value="1"/>
</dbReference>
<comment type="caution">
    <text evidence="3">The sequence shown here is derived from an EMBL/GenBank/DDBJ whole genome shotgun (WGS) entry which is preliminary data.</text>
</comment>
<dbReference type="EMBL" id="AGYR01000080">
    <property type="protein sequence ID" value="ENZ05345.1"/>
    <property type="molecule type" value="Genomic_DNA"/>
</dbReference>
<dbReference type="InterPro" id="IPR002525">
    <property type="entry name" value="Transp_IS110-like_N"/>
</dbReference>
<dbReference type="GO" id="GO:0006313">
    <property type="term" value="P:DNA transposition"/>
    <property type="evidence" value="ECO:0007669"/>
    <property type="project" value="InterPro"/>
</dbReference>
<dbReference type="InterPro" id="IPR003346">
    <property type="entry name" value="Transposase_20"/>
</dbReference>
<dbReference type="Pfam" id="PF01548">
    <property type="entry name" value="DEDD_Tnp_IS110"/>
    <property type="match status" value="1"/>
</dbReference>
<evidence type="ECO:0000313" key="3">
    <source>
        <dbReference type="EMBL" id="ENZ05345.1"/>
    </source>
</evidence>
<dbReference type="RefSeq" id="WP_002585193.1">
    <property type="nucleotide sequence ID" value="NZ_KB850998.1"/>
</dbReference>
<dbReference type="GO" id="GO:0003677">
    <property type="term" value="F:DNA binding"/>
    <property type="evidence" value="ECO:0007669"/>
    <property type="project" value="InterPro"/>
</dbReference>
<dbReference type="PATRIC" id="fig|999408.3.peg.1240"/>
<name>A0A0E2H1R7_9FIRM</name>
<organism evidence="3 5">
    <name type="scientific">[Clostridium] clostridioforme 90A8</name>
    <dbReference type="NCBI Taxonomy" id="999408"/>
    <lineage>
        <taxon>Bacteria</taxon>
        <taxon>Bacillati</taxon>
        <taxon>Bacillota</taxon>
        <taxon>Clostridia</taxon>
        <taxon>Lachnospirales</taxon>
        <taxon>Lachnospiraceae</taxon>
        <taxon>Enterocloster</taxon>
    </lineage>
</organism>
<dbReference type="HOGENOM" id="CLU_036902_4_8_9"/>
<reference evidence="3 5" key="1">
    <citation type="submission" date="2013-01" db="EMBL/GenBank/DDBJ databases">
        <title>The Genome Sequence of Clostridium clostridioforme 90A8.</title>
        <authorList>
            <consortium name="The Broad Institute Genome Sequencing Platform"/>
            <person name="Earl A."/>
            <person name="Ward D."/>
            <person name="Feldgarden M."/>
            <person name="Gevers D."/>
            <person name="Courvalin P."/>
            <person name="Lambert T."/>
            <person name="Walker B."/>
            <person name="Young S.K."/>
            <person name="Zeng Q."/>
            <person name="Gargeya S."/>
            <person name="Fitzgerald M."/>
            <person name="Haas B."/>
            <person name="Abouelleil A."/>
            <person name="Alvarado L."/>
            <person name="Arachchi H.M."/>
            <person name="Berlin A.M."/>
            <person name="Chapman S.B."/>
            <person name="Dewar J."/>
            <person name="Goldberg J."/>
            <person name="Griggs A."/>
            <person name="Gujja S."/>
            <person name="Hansen M."/>
            <person name="Howarth C."/>
            <person name="Imamovic A."/>
            <person name="Larimer J."/>
            <person name="McCowan C."/>
            <person name="Murphy C."/>
            <person name="Neiman D."/>
            <person name="Pearson M."/>
            <person name="Priest M."/>
            <person name="Roberts A."/>
            <person name="Saif S."/>
            <person name="Shea T."/>
            <person name="Sisk P."/>
            <person name="Sykes S."/>
            <person name="Wortman J."/>
            <person name="Nusbaum C."/>
            <person name="Birren B."/>
        </authorList>
    </citation>
    <scope>NUCLEOTIDE SEQUENCE [LARGE SCALE GENOMIC DNA]</scope>
    <source>
        <strain evidence="3 5">90A8</strain>
    </source>
</reference>
<dbReference type="GO" id="GO:0004803">
    <property type="term" value="F:transposase activity"/>
    <property type="evidence" value="ECO:0007669"/>
    <property type="project" value="InterPro"/>
</dbReference>